<evidence type="ECO:0000256" key="10">
    <source>
        <dbReference type="ARBA" id="ARBA00023242"/>
    </source>
</evidence>
<dbReference type="CDD" id="cd04370">
    <property type="entry name" value="BAH"/>
    <property type="match status" value="1"/>
</dbReference>
<dbReference type="PRINTS" id="PR00105">
    <property type="entry name" value="C5METTRFRASE"/>
</dbReference>
<evidence type="ECO:0000256" key="14">
    <source>
        <dbReference type="SAM" id="MobiDB-lite"/>
    </source>
</evidence>
<dbReference type="Pfam" id="PF01426">
    <property type="entry name" value="BAH"/>
    <property type="match status" value="1"/>
</dbReference>
<evidence type="ECO:0000259" key="16">
    <source>
        <dbReference type="PROSITE" id="PS51058"/>
    </source>
</evidence>
<dbReference type="EC" id="2.1.1.37" evidence="11"/>
<comment type="caution">
    <text evidence="13">Lacks conserved residue(s) required for the propagation of feature annotation.</text>
</comment>
<evidence type="ECO:0000256" key="9">
    <source>
        <dbReference type="ARBA" id="ARBA00023125"/>
    </source>
</evidence>
<dbReference type="PANTHER" id="PTHR10629:SF52">
    <property type="entry name" value="DNA (CYTOSINE-5)-METHYLTRANSFERASE 1"/>
    <property type="match status" value="1"/>
</dbReference>
<comment type="caution">
    <text evidence="17">The sequence shown here is derived from an EMBL/GenBank/DDBJ whole genome shotgun (WGS) entry which is preliminary data.</text>
</comment>
<dbReference type="GO" id="GO:0005634">
    <property type="term" value="C:nucleus"/>
    <property type="evidence" value="ECO:0007669"/>
    <property type="project" value="UniProtKB-SubCell"/>
</dbReference>
<evidence type="ECO:0000256" key="12">
    <source>
        <dbReference type="PROSITE-ProRule" id="PRU00509"/>
    </source>
</evidence>
<dbReference type="Gene3D" id="2.30.30.490">
    <property type="match status" value="2"/>
</dbReference>
<evidence type="ECO:0000256" key="2">
    <source>
        <dbReference type="ARBA" id="ARBA00022603"/>
    </source>
</evidence>
<keyword evidence="4 11" id="KW-0949">S-adenosyl-L-methionine</keyword>
<dbReference type="Pfam" id="PF12047">
    <property type="entry name" value="DNMT1-RFD"/>
    <property type="match status" value="1"/>
</dbReference>
<dbReference type="InterPro" id="IPR022702">
    <property type="entry name" value="Cytosine_MeTrfase1_RFD"/>
</dbReference>
<comment type="catalytic activity">
    <reaction evidence="11">
        <text>a 2'-deoxycytidine in DNA + S-adenosyl-L-methionine = a 5-methyl-2'-deoxycytidine in DNA + S-adenosyl-L-homocysteine + H(+)</text>
        <dbReference type="Rhea" id="RHEA:13681"/>
        <dbReference type="Rhea" id="RHEA-COMP:11369"/>
        <dbReference type="Rhea" id="RHEA-COMP:11370"/>
        <dbReference type="ChEBI" id="CHEBI:15378"/>
        <dbReference type="ChEBI" id="CHEBI:57856"/>
        <dbReference type="ChEBI" id="CHEBI:59789"/>
        <dbReference type="ChEBI" id="CHEBI:85452"/>
        <dbReference type="ChEBI" id="CHEBI:85454"/>
        <dbReference type="EC" id="2.1.1.37"/>
    </reaction>
</comment>
<comment type="similarity">
    <text evidence="11 13">Belongs to the class I-like SAM-binding methyltransferase superfamily. C5-methyltransferase family.</text>
</comment>
<evidence type="ECO:0000256" key="8">
    <source>
        <dbReference type="ARBA" id="ARBA00022833"/>
    </source>
</evidence>
<evidence type="ECO:0000256" key="1">
    <source>
        <dbReference type="ARBA" id="ARBA00004123"/>
    </source>
</evidence>
<evidence type="ECO:0000313" key="18">
    <source>
        <dbReference type="Proteomes" id="UP000821837"/>
    </source>
</evidence>
<dbReference type="PROSITE" id="PS51058">
    <property type="entry name" value="ZF_CXXC"/>
    <property type="match status" value="1"/>
</dbReference>
<dbReference type="SMART" id="SM00439">
    <property type="entry name" value="BAH"/>
    <property type="match status" value="1"/>
</dbReference>
<feature type="compositionally biased region" description="Low complexity" evidence="14">
    <location>
        <begin position="204"/>
        <end position="219"/>
    </location>
</feature>
<keyword evidence="3 11" id="KW-0808">Transferase</keyword>
<feature type="compositionally biased region" description="Low complexity" evidence="14">
    <location>
        <begin position="102"/>
        <end position="117"/>
    </location>
</feature>
<dbReference type="InterPro" id="IPR001525">
    <property type="entry name" value="C5_MeTfrase"/>
</dbReference>
<dbReference type="GO" id="GO:0003677">
    <property type="term" value="F:DNA binding"/>
    <property type="evidence" value="ECO:0007669"/>
    <property type="project" value="UniProtKB-KW"/>
</dbReference>
<dbReference type="GO" id="GO:0008270">
    <property type="term" value="F:zinc ion binding"/>
    <property type="evidence" value="ECO:0007669"/>
    <property type="project" value="UniProtKB-KW"/>
</dbReference>
<dbReference type="Gene3D" id="3.90.120.10">
    <property type="entry name" value="DNA Methylase, subunit A, domain 2"/>
    <property type="match status" value="1"/>
</dbReference>
<comment type="subcellular location">
    <subcellularLocation>
        <location evidence="1 11">Nucleus</location>
    </subcellularLocation>
</comment>
<feature type="region of interest" description="Disordered" evidence="14">
    <location>
        <begin position="199"/>
        <end position="219"/>
    </location>
</feature>
<evidence type="ECO:0000256" key="6">
    <source>
        <dbReference type="ARBA" id="ARBA00022737"/>
    </source>
</evidence>
<keyword evidence="8" id="KW-0862">Zinc</keyword>
<evidence type="ECO:0000256" key="7">
    <source>
        <dbReference type="ARBA" id="ARBA00022771"/>
    </source>
</evidence>
<dbReference type="PROSITE" id="PS51038">
    <property type="entry name" value="BAH"/>
    <property type="match status" value="1"/>
</dbReference>
<organism evidence="17 18">
    <name type="scientific">Rhipicephalus sanguineus</name>
    <name type="common">Brown dog tick</name>
    <name type="synonym">Ixodes sanguineus</name>
    <dbReference type="NCBI Taxonomy" id="34632"/>
    <lineage>
        <taxon>Eukaryota</taxon>
        <taxon>Metazoa</taxon>
        <taxon>Ecdysozoa</taxon>
        <taxon>Arthropoda</taxon>
        <taxon>Chelicerata</taxon>
        <taxon>Arachnida</taxon>
        <taxon>Acari</taxon>
        <taxon>Parasitiformes</taxon>
        <taxon>Ixodida</taxon>
        <taxon>Ixodoidea</taxon>
        <taxon>Ixodidae</taxon>
        <taxon>Rhipicephalinae</taxon>
        <taxon>Rhipicephalus</taxon>
        <taxon>Rhipicephalus</taxon>
    </lineage>
</organism>
<reference evidence="17" key="2">
    <citation type="submission" date="2021-09" db="EMBL/GenBank/DDBJ databases">
        <authorList>
            <person name="Jia N."/>
            <person name="Wang J."/>
            <person name="Shi W."/>
            <person name="Du L."/>
            <person name="Sun Y."/>
            <person name="Zhan W."/>
            <person name="Jiang J."/>
            <person name="Wang Q."/>
            <person name="Zhang B."/>
            <person name="Ji P."/>
            <person name="Sakyi L.B."/>
            <person name="Cui X."/>
            <person name="Yuan T."/>
            <person name="Jiang B."/>
            <person name="Yang W."/>
            <person name="Lam T.T.-Y."/>
            <person name="Chang Q."/>
            <person name="Ding S."/>
            <person name="Wang X."/>
            <person name="Zhu J."/>
            <person name="Ruan X."/>
            <person name="Zhao L."/>
            <person name="Wei J."/>
            <person name="Que T."/>
            <person name="Du C."/>
            <person name="Cheng J."/>
            <person name="Dai P."/>
            <person name="Han X."/>
            <person name="Huang E."/>
            <person name="Gao Y."/>
            <person name="Liu J."/>
            <person name="Shao H."/>
            <person name="Ye R."/>
            <person name="Li L."/>
            <person name="Wei W."/>
            <person name="Wang X."/>
            <person name="Wang C."/>
            <person name="Huo Q."/>
            <person name="Li W."/>
            <person name="Guo W."/>
            <person name="Chen H."/>
            <person name="Chen S."/>
            <person name="Zhou L."/>
            <person name="Zhou L."/>
            <person name="Ni X."/>
            <person name="Tian J."/>
            <person name="Zhou Y."/>
            <person name="Sheng Y."/>
            <person name="Liu T."/>
            <person name="Pan Y."/>
            <person name="Xia L."/>
            <person name="Li J."/>
            <person name="Zhao F."/>
            <person name="Cao W."/>
        </authorList>
    </citation>
    <scope>NUCLEOTIDE SEQUENCE</scope>
    <source>
        <strain evidence="17">Rsan-2018</strain>
        <tissue evidence="17">Larvae</tissue>
    </source>
</reference>
<dbReference type="GO" id="GO:0003682">
    <property type="term" value="F:chromatin binding"/>
    <property type="evidence" value="ECO:0007669"/>
    <property type="project" value="UniProtKB-UniRule"/>
</dbReference>
<dbReference type="GO" id="GO:0044027">
    <property type="term" value="P:negative regulation of gene expression via chromosomal CpG island methylation"/>
    <property type="evidence" value="ECO:0007669"/>
    <property type="project" value="TreeGrafter"/>
</dbReference>
<accession>A0A9D4QC01</accession>
<dbReference type="InterPro" id="IPR043151">
    <property type="entry name" value="BAH_sf"/>
</dbReference>
<dbReference type="PROSITE" id="PS51679">
    <property type="entry name" value="SAM_MT_C5"/>
    <property type="match status" value="1"/>
</dbReference>
<sequence>MFLQRLSGDNAATSSAVGQPAVIVKSEEPQELKTSSMKKLDELSDEACALTPGSAATCEETVCSAVTCGETSFPTTSLSKADVSSLAGAHEGSSAQTDDDASPSTSSMSSTHYPSAAATGGVPGDHAAMGSSRPSSVRTCCRAVALKKSALESSSDVASPSTSSARTNSDDKSAIPTEHLTAPSDVCDGTRAIAIEKKRRLTKVASKSESSSASSQPWSVAASVVPTTSEANASNSAFHINLNKRAVRKPARFDDEESPRIKKRKAKAARGSSSTASLKNSLVASDDDVQVTWCKDCRKRLTPSEVVVFKGDPEGAAEEVLAIIDPRLTSSLCNEDDLAQQPQFKITYFTVYDEHGHVCPFDGGLIEADVALYLSGHVKSICADDPGLQDSVAVARAGPIVSWWTTGYDGGANVVLGLTTAYAEYVLMTPSAQYEPYIKRMEEMMYLIRGILEKLIQSSGDASFNDVMHHLETLDGLPSGVGPFSLETLHRHSQFVVDHVQAYDSAGDADGGTLLLDSAFICELMRITGAVIRDAAKGRSLPSVGRREAKKPKSKAAFVMPAVCKTLEEHCKATSSTPKRSVPSRKNRCGLCEACLASECKVCLFCRNMKKYGGPGTFKQCCVRRRCQQRHLLDSIDCAGTDSMDQEVSTLPDEPFAKREFVKRHGIEVVCTGHSLGTSAGKTFYPSCRIGSDVSLTAGDDVIVLSTLYDTKRYIGRVTQLYTDKEGKKFAHVIWFRRYEETILGSSFVSVGGELFSTTECDEVPLEAIGSVCRVIFRGSDGAHTDVAGLEESTFFYRFQCHVTICAFTEADAKGPNCLCAQQQKCAKTLAYLPNRKGDCFFVKPSAIRMPLNLKLSEATQEDTSVQGLSGDEFTEKYRKVLRPPQIEDCNSPDPYRICCIVPDQSGEKTRRRKMDSPVLVQPFYRDYEVCRGSRDNLHLYLSPKSFPIDLTDVIAPCEVVYSVGGTLGTCFDTVRPPFYFSQCYDAEENTYSEPASGAKQIGLHLVSRSPQSDTLKCVDVYCGCGGLSLGLQQSGVAETVLALSDNVHHLDTFRSNFPFVYTPRSCPSKVLRDLQSGKAGHGLSEFKRGKIHLVCGSPSFQSAKRSDGQPLSDSQLATFLGFCEFFDPRFIVLVAERRAVKYRNGSGLALALKCLLDLGYQTSCSMLQDGCYGIPQRHRRLVIFGAKRGLAKLPAFPPATHAFDVQERHLSFVVDGRAYASPLAVTSAAPYPRTTLRDAIGDLAPGDGAGPVTDFIRFLRRHCRPSDADCFKAMNPMAQARIALIPKIRGSDWRDLPNREVQLSDGTTAYRLVYTHKCHSSPYRRQRGVCPCAGDSTAQCDPMYRQESTLIPWSLVHTGHRSGQWTGVYGRLQWDGYLHGVVANPEPLSKQGPVIHPEEDRVISVRECARIQGYPDDFVFVGPTLERYKMIAGSVAPLLALALGREIAKQLH</sequence>
<dbReference type="Pfam" id="PF00145">
    <property type="entry name" value="DNA_methylase"/>
    <property type="match status" value="2"/>
</dbReference>
<protein>
    <recommendedName>
        <fullName evidence="11">DNA (cytosine-5)-methyltransferase</fullName>
        <ecNumber evidence="11">2.1.1.37</ecNumber>
    </recommendedName>
</protein>
<keyword evidence="10 11" id="KW-0539">Nucleus</keyword>
<dbReference type="InterPro" id="IPR002857">
    <property type="entry name" value="Znf_CXXC"/>
</dbReference>
<dbReference type="Proteomes" id="UP000821837">
    <property type="component" value="Chromosome 10"/>
</dbReference>
<dbReference type="Gene3D" id="1.10.10.2230">
    <property type="match status" value="1"/>
</dbReference>
<feature type="domain" description="BAH" evidence="15">
    <location>
        <begin position="694"/>
        <end position="812"/>
    </location>
</feature>
<evidence type="ECO:0000256" key="3">
    <source>
        <dbReference type="ARBA" id="ARBA00022679"/>
    </source>
</evidence>
<gene>
    <name evidence="17" type="ORF">HPB52_003930</name>
</gene>
<dbReference type="InterPro" id="IPR050390">
    <property type="entry name" value="C5-Methyltransferase"/>
</dbReference>
<keyword evidence="18" id="KW-1185">Reference proteome</keyword>
<evidence type="ECO:0000259" key="15">
    <source>
        <dbReference type="PROSITE" id="PS51038"/>
    </source>
</evidence>
<dbReference type="GO" id="GO:0032259">
    <property type="term" value="P:methylation"/>
    <property type="evidence" value="ECO:0007669"/>
    <property type="project" value="UniProtKB-KW"/>
</dbReference>
<feature type="domain" description="CXXC-type" evidence="16">
    <location>
        <begin position="582"/>
        <end position="628"/>
    </location>
</feature>
<dbReference type="VEuPathDB" id="VectorBase:RSAN_053887"/>
<reference evidence="17" key="1">
    <citation type="journal article" date="2020" name="Cell">
        <title>Large-Scale Comparative Analyses of Tick Genomes Elucidate Their Genetic Diversity and Vector Capacities.</title>
        <authorList>
            <consortium name="Tick Genome and Microbiome Consortium (TIGMIC)"/>
            <person name="Jia N."/>
            <person name="Wang J."/>
            <person name="Shi W."/>
            <person name="Du L."/>
            <person name="Sun Y."/>
            <person name="Zhan W."/>
            <person name="Jiang J.F."/>
            <person name="Wang Q."/>
            <person name="Zhang B."/>
            <person name="Ji P."/>
            <person name="Bell-Sakyi L."/>
            <person name="Cui X.M."/>
            <person name="Yuan T.T."/>
            <person name="Jiang B.G."/>
            <person name="Yang W.F."/>
            <person name="Lam T.T."/>
            <person name="Chang Q.C."/>
            <person name="Ding S.J."/>
            <person name="Wang X.J."/>
            <person name="Zhu J.G."/>
            <person name="Ruan X.D."/>
            <person name="Zhao L."/>
            <person name="Wei J.T."/>
            <person name="Ye R.Z."/>
            <person name="Que T.C."/>
            <person name="Du C.H."/>
            <person name="Zhou Y.H."/>
            <person name="Cheng J.X."/>
            <person name="Dai P.F."/>
            <person name="Guo W.B."/>
            <person name="Han X.H."/>
            <person name="Huang E.J."/>
            <person name="Li L.F."/>
            <person name="Wei W."/>
            <person name="Gao Y.C."/>
            <person name="Liu J.Z."/>
            <person name="Shao H.Z."/>
            <person name="Wang X."/>
            <person name="Wang C.C."/>
            <person name="Yang T.C."/>
            <person name="Huo Q.B."/>
            <person name="Li W."/>
            <person name="Chen H.Y."/>
            <person name="Chen S.E."/>
            <person name="Zhou L.G."/>
            <person name="Ni X.B."/>
            <person name="Tian J.H."/>
            <person name="Sheng Y."/>
            <person name="Liu T."/>
            <person name="Pan Y.S."/>
            <person name="Xia L.Y."/>
            <person name="Li J."/>
            <person name="Zhao F."/>
            <person name="Cao W.C."/>
        </authorList>
    </citation>
    <scope>NUCLEOTIDE SEQUENCE</scope>
    <source>
        <strain evidence="17">Rsan-2018</strain>
    </source>
</reference>
<dbReference type="PANTHER" id="PTHR10629">
    <property type="entry name" value="CYTOSINE-SPECIFIC METHYLTRANSFERASE"/>
    <property type="match status" value="1"/>
</dbReference>
<feature type="compositionally biased region" description="Low complexity" evidence="14">
    <location>
        <begin position="153"/>
        <end position="164"/>
    </location>
</feature>
<dbReference type="SUPFAM" id="SSF53335">
    <property type="entry name" value="S-adenosyl-L-methionine-dependent methyltransferases"/>
    <property type="match status" value="1"/>
</dbReference>
<feature type="region of interest" description="Disordered" evidence="14">
    <location>
        <begin position="250"/>
        <end position="273"/>
    </location>
</feature>
<keyword evidence="6" id="KW-0677">Repeat</keyword>
<dbReference type="PIRSF" id="PIRSF037404">
    <property type="entry name" value="DNMT1"/>
    <property type="match status" value="1"/>
</dbReference>
<dbReference type="GO" id="GO:0006346">
    <property type="term" value="P:DNA methylation-dependent constitutive heterochromatin formation"/>
    <property type="evidence" value="ECO:0007669"/>
    <property type="project" value="InterPro"/>
</dbReference>
<evidence type="ECO:0000256" key="4">
    <source>
        <dbReference type="ARBA" id="ARBA00022691"/>
    </source>
</evidence>
<feature type="region of interest" description="Disordered" evidence="14">
    <location>
        <begin position="152"/>
        <end position="183"/>
    </location>
</feature>
<name>A0A9D4QC01_RHISA</name>
<keyword evidence="9 11" id="KW-0238">DNA-binding</keyword>
<feature type="region of interest" description="Disordered" evidence="14">
    <location>
        <begin position="1"/>
        <end position="39"/>
    </location>
</feature>
<dbReference type="InterPro" id="IPR029063">
    <property type="entry name" value="SAM-dependent_MTases_sf"/>
</dbReference>
<dbReference type="FunFam" id="3.90.120.10:FF:000001">
    <property type="entry name" value="DNA (cytosine-5)-methyltransferase"/>
    <property type="match status" value="1"/>
</dbReference>
<dbReference type="Gene3D" id="3.40.50.150">
    <property type="entry name" value="Vaccinia Virus protein VP39"/>
    <property type="match status" value="1"/>
</dbReference>
<feature type="region of interest" description="Disordered" evidence="14">
    <location>
        <begin position="87"/>
        <end position="134"/>
    </location>
</feature>
<dbReference type="InterPro" id="IPR001025">
    <property type="entry name" value="BAH_dom"/>
</dbReference>
<dbReference type="GO" id="GO:0003886">
    <property type="term" value="F:DNA (cytosine-5-)-methyltransferase activity"/>
    <property type="evidence" value="ECO:0007669"/>
    <property type="project" value="UniProtKB-UniRule"/>
</dbReference>
<evidence type="ECO:0000256" key="5">
    <source>
        <dbReference type="ARBA" id="ARBA00022723"/>
    </source>
</evidence>
<dbReference type="Pfam" id="PF02008">
    <property type="entry name" value="zf-CXXC"/>
    <property type="match status" value="1"/>
</dbReference>
<evidence type="ECO:0000256" key="11">
    <source>
        <dbReference type="PIRNR" id="PIRNR037404"/>
    </source>
</evidence>
<evidence type="ECO:0000313" key="17">
    <source>
        <dbReference type="EMBL" id="KAH7975635.1"/>
    </source>
</evidence>
<keyword evidence="7 12" id="KW-0863">Zinc-finger</keyword>
<proteinExistence type="inferred from homology"/>
<dbReference type="EMBL" id="JABSTV010001246">
    <property type="protein sequence ID" value="KAH7975635.1"/>
    <property type="molecule type" value="Genomic_DNA"/>
</dbReference>
<keyword evidence="2 11" id="KW-0489">Methyltransferase</keyword>
<evidence type="ECO:0000256" key="13">
    <source>
        <dbReference type="PROSITE-ProRule" id="PRU01016"/>
    </source>
</evidence>
<keyword evidence="5" id="KW-0479">Metal-binding</keyword>